<dbReference type="EMBL" id="NXID01000001">
    <property type="protein sequence ID" value="RXK17110.1"/>
    <property type="molecule type" value="Genomic_DNA"/>
</dbReference>
<comment type="caution">
    <text evidence="1">The sequence shown here is derived from an EMBL/GenBank/DDBJ whole genome shotgun (WGS) entry which is preliminary data.</text>
</comment>
<evidence type="ECO:0000313" key="2">
    <source>
        <dbReference type="Proteomes" id="UP000290092"/>
    </source>
</evidence>
<accession>A0AAX2AKA5</accession>
<protein>
    <recommendedName>
        <fullName evidence="3">HNH endonuclease</fullName>
    </recommendedName>
</protein>
<dbReference type="AlphaFoldDB" id="A0AAX2AKA5"/>
<gene>
    <name evidence="1" type="ORF">CP985_00430</name>
</gene>
<organism evidence="1 2">
    <name type="scientific">Malaciobacter mytili LMG 24559</name>
    <dbReference type="NCBI Taxonomy" id="1032238"/>
    <lineage>
        <taxon>Bacteria</taxon>
        <taxon>Pseudomonadati</taxon>
        <taxon>Campylobacterota</taxon>
        <taxon>Epsilonproteobacteria</taxon>
        <taxon>Campylobacterales</taxon>
        <taxon>Arcobacteraceae</taxon>
        <taxon>Malaciobacter</taxon>
    </lineage>
</organism>
<evidence type="ECO:0000313" key="1">
    <source>
        <dbReference type="EMBL" id="RXK17110.1"/>
    </source>
</evidence>
<keyword evidence="2" id="KW-1185">Reference proteome</keyword>
<dbReference type="Gene3D" id="1.10.30.50">
    <property type="match status" value="1"/>
</dbReference>
<name>A0AAX2AKA5_9BACT</name>
<proteinExistence type="predicted"/>
<dbReference type="KEGG" id="amyt:AMYT_2677"/>
<dbReference type="RefSeq" id="WP_114843022.1">
    <property type="nucleotide sequence ID" value="NZ_CP031219.1"/>
</dbReference>
<dbReference type="Proteomes" id="UP000290092">
    <property type="component" value="Unassembled WGS sequence"/>
</dbReference>
<evidence type="ECO:0008006" key="3">
    <source>
        <dbReference type="Google" id="ProtNLM"/>
    </source>
</evidence>
<sequence>MINIEILSNIDIDYYNFVVLSQDKDKWDVTTNIDGLKKKIEREAKKVKNKDDLEFISFIQKRLKTIVKGDINKLKKIQNIIEVKYTKVWKKIKSYNENAPKGKKRKFIYTILEKIFVTYGYESIISEKIAYKMLRKLDIKVCPYCNINYISFSGTNSNKGIRPELDHFYPKSHYPYFAVSFYNLIPSCRNCNGLKSNNFPKGLYSPYEISENNDDFKFKYIAKNINILSTSLNNIEKGIDKITFQKEIIANNKMFHLDDLYQVHKDVVAEVIWKNRNFPNVLRDSYKNFGISKREAYRIVFCNYSDVNEFNKRPLSKLTYDIQKYF</sequence>
<reference evidence="1 2" key="1">
    <citation type="submission" date="2017-09" db="EMBL/GenBank/DDBJ databases">
        <title>Genomics of the genus Arcobacter.</title>
        <authorList>
            <person name="Perez-Cataluna A."/>
            <person name="Figueras M.J."/>
            <person name="Salas-Masso N."/>
        </authorList>
    </citation>
    <scope>NUCLEOTIDE SEQUENCE [LARGE SCALE GENOMIC DNA]</scope>
    <source>
        <strain evidence="1 2">CECT 7386</strain>
    </source>
</reference>